<feature type="binding site" evidence="7">
    <location>
        <position position="252"/>
    </location>
    <ligand>
        <name>Fe(2+)</name>
        <dbReference type="ChEBI" id="CHEBI:29033"/>
    </ligand>
</feature>
<keyword evidence="7" id="KW-0479">Metal-binding</keyword>
<evidence type="ECO:0000256" key="7">
    <source>
        <dbReference type="HAMAP-Rule" id="MF_00323"/>
    </source>
</evidence>
<dbReference type="PANTHER" id="PTHR11108:SF1">
    <property type="entry name" value="FERROCHELATASE, MITOCHONDRIAL"/>
    <property type="match status" value="1"/>
</dbReference>
<evidence type="ECO:0000256" key="4">
    <source>
        <dbReference type="ARBA" id="ARBA00023239"/>
    </source>
</evidence>
<dbReference type="CDD" id="cd03411">
    <property type="entry name" value="Ferrochelatase_N"/>
    <property type="match status" value="1"/>
</dbReference>
<comment type="catalytic activity">
    <reaction evidence="6">
        <text>Fe-coproporphyrin III + 2 H(+) = coproporphyrin III + Fe(2+)</text>
        <dbReference type="Rhea" id="RHEA:49572"/>
        <dbReference type="ChEBI" id="CHEBI:15378"/>
        <dbReference type="ChEBI" id="CHEBI:29033"/>
        <dbReference type="ChEBI" id="CHEBI:68438"/>
        <dbReference type="ChEBI" id="CHEBI:131725"/>
        <dbReference type="EC" id="4.99.1.9"/>
    </reaction>
    <physiologicalReaction direction="right-to-left" evidence="6">
        <dbReference type="Rhea" id="RHEA:49574"/>
    </physiologicalReaction>
</comment>
<evidence type="ECO:0000256" key="1">
    <source>
        <dbReference type="ARBA" id="ARBA00007718"/>
    </source>
</evidence>
<sequence length="303" mass="33602">MTKNAVLLLAHGSPENVADIPEYMKYVTGGRGLPESVVKEVQHRYGLIGISPLRCHTVGQQTGVQRETGVSTYIGMRNWHPFVADTIEQMKQDGIEHCVALCLAPQNSRTSVGLYRKALMEKNPPFTVDFVESWHDHPLLIQAFAENHRAGYEKARAEASHDLPRIFTAHSVPERTITEGDPYEAQTRETAALVAKGLGLKDAVWRFAFQSQGMSGGTWRGPTVESTLEGLAKEGHRGVFFQPIGFVCDHVEVLYDIDIGFRDFAEKLGMKIWRAESLNNSATFAQAIADIVRQRLAAQAVTV</sequence>
<keyword evidence="10" id="KW-1185">Reference proteome</keyword>
<dbReference type="STRING" id="204669.Acid345_0694"/>
<comment type="function">
    <text evidence="7">Catalyzes the ferrous insertion into protoporphyrin IX.</text>
</comment>
<dbReference type="InterPro" id="IPR033644">
    <property type="entry name" value="Ferrochelatase_C"/>
</dbReference>
<dbReference type="eggNOG" id="COG0276">
    <property type="taxonomic scope" value="Bacteria"/>
</dbReference>
<evidence type="ECO:0000256" key="3">
    <source>
        <dbReference type="ARBA" id="ARBA00023133"/>
    </source>
</evidence>
<evidence type="ECO:0000313" key="9">
    <source>
        <dbReference type="EMBL" id="ABF39699.1"/>
    </source>
</evidence>
<keyword evidence="2 7" id="KW-0408">Iron</keyword>
<keyword evidence="3 7" id="KW-0350">Heme biosynthesis</keyword>
<dbReference type="OrthoDB" id="9776380at2"/>
<keyword evidence="4 7" id="KW-0456">Lyase</keyword>
<keyword evidence="5 7" id="KW-0627">Porphyrin biosynthesis</keyword>
<dbReference type="Pfam" id="PF00762">
    <property type="entry name" value="Ferrochelatase"/>
    <property type="match status" value="1"/>
</dbReference>
<dbReference type="CDD" id="cd00419">
    <property type="entry name" value="Ferrochelatase_C"/>
    <property type="match status" value="1"/>
</dbReference>
<protein>
    <recommendedName>
        <fullName evidence="7">Ferrochelatase</fullName>
        <ecNumber evidence="7">4.98.1.1</ecNumber>
    </recommendedName>
    <alternativeName>
        <fullName evidence="7">Heme synthase</fullName>
    </alternativeName>
    <alternativeName>
        <fullName evidence="7">Protoheme ferro-lyase</fullName>
    </alternativeName>
</protein>
<dbReference type="KEGG" id="aba:Acid345_0694"/>
<dbReference type="Gene3D" id="3.40.50.1400">
    <property type="match status" value="2"/>
</dbReference>
<proteinExistence type="inferred from homology"/>
<evidence type="ECO:0000313" key="10">
    <source>
        <dbReference type="Proteomes" id="UP000002432"/>
    </source>
</evidence>
<evidence type="ECO:0000256" key="6">
    <source>
        <dbReference type="ARBA" id="ARBA00024536"/>
    </source>
</evidence>
<gene>
    <name evidence="7" type="primary">hemH</name>
    <name evidence="9" type="ordered locus">Acid345_0694</name>
</gene>
<dbReference type="NCBIfam" id="TIGR00109">
    <property type="entry name" value="hemH"/>
    <property type="match status" value="1"/>
</dbReference>
<name>Q1ITV1_KORVE</name>
<dbReference type="UniPathway" id="UPA00252">
    <property type="reaction ID" value="UER00325"/>
</dbReference>
<dbReference type="HOGENOM" id="CLU_018884_2_1_0"/>
<dbReference type="GO" id="GO:0006783">
    <property type="term" value="P:heme biosynthetic process"/>
    <property type="evidence" value="ECO:0007669"/>
    <property type="project" value="UniProtKB-UniRule"/>
</dbReference>
<comment type="subcellular location">
    <subcellularLocation>
        <location evidence="7">Cytoplasm</location>
    </subcellularLocation>
</comment>
<dbReference type="InterPro" id="IPR033659">
    <property type="entry name" value="Ferrochelatase_N"/>
</dbReference>
<dbReference type="EMBL" id="CP000360">
    <property type="protein sequence ID" value="ABF39699.1"/>
    <property type="molecule type" value="Genomic_DNA"/>
</dbReference>
<organism evidence="9 10">
    <name type="scientific">Koribacter versatilis (strain Ellin345)</name>
    <dbReference type="NCBI Taxonomy" id="204669"/>
    <lineage>
        <taxon>Bacteria</taxon>
        <taxon>Pseudomonadati</taxon>
        <taxon>Acidobacteriota</taxon>
        <taxon>Terriglobia</taxon>
        <taxon>Terriglobales</taxon>
        <taxon>Candidatus Korobacteraceae</taxon>
        <taxon>Candidatus Korobacter</taxon>
    </lineage>
</organism>
<dbReference type="GO" id="GO:0005737">
    <property type="term" value="C:cytoplasm"/>
    <property type="evidence" value="ECO:0007669"/>
    <property type="project" value="UniProtKB-SubCell"/>
</dbReference>
<evidence type="ECO:0000256" key="8">
    <source>
        <dbReference type="RuleBase" id="RU004185"/>
    </source>
</evidence>
<feature type="binding site" evidence="7">
    <location>
        <position position="170"/>
    </location>
    <ligand>
        <name>Fe(2+)</name>
        <dbReference type="ChEBI" id="CHEBI:29033"/>
    </ligand>
</feature>
<comment type="similarity">
    <text evidence="1 7 8">Belongs to the ferrochelatase family.</text>
</comment>
<dbReference type="GO" id="GO:0046872">
    <property type="term" value="F:metal ion binding"/>
    <property type="evidence" value="ECO:0007669"/>
    <property type="project" value="UniProtKB-KW"/>
</dbReference>
<dbReference type="Proteomes" id="UP000002432">
    <property type="component" value="Chromosome"/>
</dbReference>
<dbReference type="PANTHER" id="PTHR11108">
    <property type="entry name" value="FERROCHELATASE"/>
    <property type="match status" value="1"/>
</dbReference>
<dbReference type="RefSeq" id="WP_011521501.1">
    <property type="nucleotide sequence ID" value="NC_008009.1"/>
</dbReference>
<accession>Q1ITV1</accession>
<dbReference type="InterPro" id="IPR001015">
    <property type="entry name" value="Ferrochelatase"/>
</dbReference>
<evidence type="ECO:0000256" key="2">
    <source>
        <dbReference type="ARBA" id="ARBA00023004"/>
    </source>
</evidence>
<keyword evidence="7" id="KW-0963">Cytoplasm</keyword>
<dbReference type="GO" id="GO:0004325">
    <property type="term" value="F:ferrochelatase activity"/>
    <property type="evidence" value="ECO:0007669"/>
    <property type="project" value="UniProtKB-UniRule"/>
</dbReference>
<dbReference type="HAMAP" id="MF_00323">
    <property type="entry name" value="Ferrochelatase"/>
    <property type="match status" value="1"/>
</dbReference>
<dbReference type="EnsemblBacteria" id="ABF39699">
    <property type="protein sequence ID" value="ABF39699"/>
    <property type="gene ID" value="Acid345_0694"/>
</dbReference>
<dbReference type="SUPFAM" id="SSF53800">
    <property type="entry name" value="Chelatase"/>
    <property type="match status" value="1"/>
</dbReference>
<comment type="pathway">
    <text evidence="7">Porphyrin-containing compound metabolism; protoheme biosynthesis; protoheme from protoporphyrin-IX: step 1/1.</text>
</comment>
<comment type="catalytic activity">
    <reaction evidence="7">
        <text>heme b + 2 H(+) = protoporphyrin IX + Fe(2+)</text>
        <dbReference type="Rhea" id="RHEA:22584"/>
        <dbReference type="ChEBI" id="CHEBI:15378"/>
        <dbReference type="ChEBI" id="CHEBI:29033"/>
        <dbReference type="ChEBI" id="CHEBI:57306"/>
        <dbReference type="ChEBI" id="CHEBI:60344"/>
        <dbReference type="EC" id="4.98.1.1"/>
    </reaction>
</comment>
<reference evidence="9 10" key="1">
    <citation type="journal article" date="2009" name="Appl. Environ. Microbiol.">
        <title>Three genomes from the phylum Acidobacteria provide insight into the lifestyles of these microorganisms in soils.</title>
        <authorList>
            <person name="Ward N.L."/>
            <person name="Challacombe J.F."/>
            <person name="Janssen P.H."/>
            <person name="Henrissat B."/>
            <person name="Coutinho P.M."/>
            <person name="Wu M."/>
            <person name="Xie G."/>
            <person name="Haft D.H."/>
            <person name="Sait M."/>
            <person name="Badger J."/>
            <person name="Barabote R.D."/>
            <person name="Bradley B."/>
            <person name="Brettin T.S."/>
            <person name="Brinkac L.M."/>
            <person name="Bruce D."/>
            <person name="Creasy T."/>
            <person name="Daugherty S.C."/>
            <person name="Davidsen T.M."/>
            <person name="DeBoy R.T."/>
            <person name="Detter J.C."/>
            <person name="Dodson R.J."/>
            <person name="Durkin A.S."/>
            <person name="Ganapathy A."/>
            <person name="Gwinn-Giglio M."/>
            <person name="Han C.S."/>
            <person name="Khouri H."/>
            <person name="Kiss H."/>
            <person name="Kothari S.P."/>
            <person name="Madupu R."/>
            <person name="Nelson K.E."/>
            <person name="Nelson W.C."/>
            <person name="Paulsen I."/>
            <person name="Penn K."/>
            <person name="Ren Q."/>
            <person name="Rosovitz M.J."/>
            <person name="Selengut J.D."/>
            <person name="Shrivastava S."/>
            <person name="Sullivan S.A."/>
            <person name="Tapia R."/>
            <person name="Thompson L.S."/>
            <person name="Watkins K.L."/>
            <person name="Yang Q."/>
            <person name="Yu C."/>
            <person name="Zafar N."/>
            <person name="Zhou L."/>
            <person name="Kuske C.R."/>
        </authorList>
    </citation>
    <scope>NUCLEOTIDE SEQUENCE [LARGE SCALE GENOMIC DNA]</scope>
    <source>
        <strain evidence="9 10">Ellin345</strain>
    </source>
</reference>
<dbReference type="EC" id="4.98.1.1" evidence="7"/>
<dbReference type="AlphaFoldDB" id="Q1ITV1"/>
<evidence type="ECO:0000256" key="5">
    <source>
        <dbReference type="ARBA" id="ARBA00023244"/>
    </source>
</evidence>